<organism evidence="2 3">
    <name type="scientific">Desulfosarcina widdelii</name>
    <dbReference type="NCBI Taxonomy" id="947919"/>
    <lineage>
        <taxon>Bacteria</taxon>
        <taxon>Pseudomonadati</taxon>
        <taxon>Thermodesulfobacteriota</taxon>
        <taxon>Desulfobacteria</taxon>
        <taxon>Desulfobacterales</taxon>
        <taxon>Desulfosarcinaceae</taxon>
        <taxon>Desulfosarcina</taxon>
    </lineage>
</organism>
<dbReference type="InterPro" id="IPR001036">
    <property type="entry name" value="Acrflvin-R"/>
</dbReference>
<dbReference type="EMBL" id="AP021875">
    <property type="protein sequence ID" value="BBO78667.1"/>
    <property type="molecule type" value="Genomic_DNA"/>
</dbReference>
<dbReference type="Gene3D" id="3.30.2090.10">
    <property type="entry name" value="Multidrug efflux transporter AcrB TolC docking domain, DN and DC subdomains"/>
    <property type="match status" value="2"/>
</dbReference>
<name>A0A5K7ZPS5_9BACT</name>
<dbReference type="SUPFAM" id="SSF82693">
    <property type="entry name" value="Multidrug efflux transporter AcrB pore domain, PN1, PN2, PC1 and PC2 subdomains"/>
    <property type="match status" value="2"/>
</dbReference>
<dbReference type="GO" id="GO:0042910">
    <property type="term" value="F:xenobiotic transmembrane transporter activity"/>
    <property type="evidence" value="ECO:0007669"/>
    <property type="project" value="TreeGrafter"/>
</dbReference>
<dbReference type="SUPFAM" id="SSF82714">
    <property type="entry name" value="Multidrug efflux transporter AcrB TolC docking domain, DN and DC subdomains"/>
    <property type="match status" value="2"/>
</dbReference>
<gene>
    <name evidence="2" type="primary">czcA_2</name>
    <name evidence="2" type="ORF">DSCW_60840</name>
</gene>
<dbReference type="Proteomes" id="UP000427769">
    <property type="component" value="Chromosome"/>
</dbReference>
<dbReference type="Gene3D" id="3.30.70.1440">
    <property type="entry name" value="Multidrug efflux transporter AcrB pore domain"/>
    <property type="match status" value="1"/>
</dbReference>
<reference evidence="2 3" key="1">
    <citation type="submission" date="2019-11" db="EMBL/GenBank/DDBJ databases">
        <title>Comparative genomics of hydrocarbon-degrading Desulfosarcina strains.</title>
        <authorList>
            <person name="Watanabe M."/>
            <person name="Kojima H."/>
            <person name="Fukui M."/>
        </authorList>
    </citation>
    <scope>NUCLEOTIDE SEQUENCE [LARGE SCALE GENOMIC DNA]</scope>
    <source>
        <strain evidence="2 3">PP31</strain>
    </source>
</reference>
<dbReference type="Gene3D" id="3.30.70.1430">
    <property type="entry name" value="Multidrug efflux transporter AcrB pore domain"/>
    <property type="match status" value="2"/>
</dbReference>
<dbReference type="Gene3D" id="1.20.1640.10">
    <property type="entry name" value="Multidrug efflux transporter AcrB transmembrane domain"/>
    <property type="match status" value="2"/>
</dbReference>
<keyword evidence="3" id="KW-1185">Reference proteome</keyword>
<evidence type="ECO:0000256" key="1">
    <source>
        <dbReference type="SAM" id="Phobius"/>
    </source>
</evidence>
<dbReference type="PRINTS" id="PR00702">
    <property type="entry name" value="ACRIFLAVINRP"/>
</dbReference>
<dbReference type="InterPro" id="IPR027463">
    <property type="entry name" value="AcrB_DN_DC_subdom"/>
</dbReference>
<feature type="transmembrane region" description="Helical" evidence="1">
    <location>
        <begin position="543"/>
        <end position="560"/>
    </location>
</feature>
<feature type="transmembrane region" description="Helical" evidence="1">
    <location>
        <begin position="871"/>
        <end position="888"/>
    </location>
</feature>
<feature type="transmembrane region" description="Helical" evidence="1">
    <location>
        <begin position="20"/>
        <end position="44"/>
    </location>
</feature>
<keyword evidence="1" id="KW-1133">Transmembrane helix</keyword>
<feature type="transmembrane region" description="Helical" evidence="1">
    <location>
        <begin position="920"/>
        <end position="938"/>
    </location>
</feature>
<evidence type="ECO:0000313" key="2">
    <source>
        <dbReference type="EMBL" id="BBO78667.1"/>
    </source>
</evidence>
<keyword evidence="1" id="KW-0472">Membrane</keyword>
<dbReference type="OrthoDB" id="9806532at2"/>
<dbReference type="AlphaFoldDB" id="A0A5K7ZPS5"/>
<dbReference type="PANTHER" id="PTHR32063:SF33">
    <property type="entry name" value="RND SUPERFAMILY EFFLUX PUMP PERMEASE COMPONENT"/>
    <property type="match status" value="1"/>
</dbReference>
<keyword evidence="1" id="KW-0812">Transmembrane</keyword>
<proteinExistence type="predicted"/>
<evidence type="ECO:0000313" key="3">
    <source>
        <dbReference type="Proteomes" id="UP000427769"/>
    </source>
</evidence>
<dbReference type="GO" id="GO:0005886">
    <property type="term" value="C:plasma membrane"/>
    <property type="evidence" value="ECO:0007669"/>
    <property type="project" value="TreeGrafter"/>
</dbReference>
<feature type="transmembrane region" description="Helical" evidence="1">
    <location>
        <begin position="442"/>
        <end position="462"/>
    </location>
</feature>
<dbReference type="Gene3D" id="3.30.70.1320">
    <property type="entry name" value="Multidrug efflux transporter AcrB pore domain like"/>
    <property type="match status" value="1"/>
</dbReference>
<feature type="transmembrane region" description="Helical" evidence="1">
    <location>
        <begin position="474"/>
        <end position="497"/>
    </location>
</feature>
<dbReference type="PANTHER" id="PTHR32063">
    <property type="match status" value="1"/>
</dbReference>
<feature type="transmembrane region" description="Helical" evidence="1">
    <location>
        <begin position="894"/>
        <end position="913"/>
    </location>
</feature>
<feature type="transmembrane region" description="Helical" evidence="1">
    <location>
        <begin position="345"/>
        <end position="364"/>
    </location>
</feature>
<protein>
    <submittedName>
        <fullName evidence="2">Multidrug resistance protein</fullName>
    </submittedName>
</protein>
<feature type="transmembrane region" description="Helical" evidence="1">
    <location>
        <begin position="970"/>
        <end position="989"/>
    </location>
</feature>
<dbReference type="Pfam" id="PF00873">
    <property type="entry name" value="ACR_tran"/>
    <property type="match status" value="1"/>
</dbReference>
<accession>A0A5K7ZPS5</accession>
<dbReference type="RefSeq" id="WP_155307284.1">
    <property type="nucleotide sequence ID" value="NZ_AP021875.1"/>
</dbReference>
<dbReference type="KEGG" id="dwd:DSCW_60840"/>
<dbReference type="SUPFAM" id="SSF82866">
    <property type="entry name" value="Multidrug efflux transporter AcrB transmembrane domain"/>
    <property type="match status" value="2"/>
</dbReference>
<feature type="transmembrane region" description="Helical" evidence="1">
    <location>
        <begin position="1001"/>
        <end position="1026"/>
    </location>
</feature>
<sequence>MDRQQLFPEAEGNRRQSGPISWMAGHTVAANLLMVVFLVGGLIFSGKIKKEVFPDFELDTVTISMPYPGASPEEVERGIILAIEEAIQGLDDIKEVTAVASEGSARITVEVVEGKNIQRVAQDIQNAVDRITSFPEEAEDARIAIAQRRRYVVSLALFGNQGEHILRETAETVRDRLLQDPGITQVELSGIRDYEISVSVPQSTLRAYGLTLEEIAGIIRRAAVELPGGSIKTDSGDVLVRMTERRDYGPQFARIPIITTNDGSRVLLGDIAEVVDGFEDTDSFATYNGQEAILIDVYRVGSQTPLEVSDIVREKLIEIRQDLPPGISLVPRNDRSDIYRQRMDLMLRNGYFGLGLVFVLLAIFLEPRLAFWVSMGIPISILGSLFFLPAAGVSINVMSMFAFIVTLGIVVDDAIVAGENMYHHRQEGKPWLAAAIAGTREIAMPVTFSVLTNIVAFTPLFFVSGIMGKVFRQIPVVVVAVFAISLIESLLILPAHIGHRKPRPETGLFGWILKQQERFSNHFAHFVRTRYGPLLDFALRQRYIVITIGAVVLMLTVSFVKSGRMGFELFPKIESDYALATAVLPYGTAVQKTKAVQQMLVQAARETAAENGGERLVEGIFAIVDGNETTVRVYLTPPGQRPISTAKLTGLWRERVGAIAGLEWLKFESDAGGPGRGAAISVELSHRRVDILARASAEVAETLGFYPNVSDIDDGYSPGKRQLDFKIRPEARSLGLRAQDVARQLRYAYYGAEALRQQRGRNEVKVMVRLPKSERVSENDLEQMILMTPAGKEIPLLEAVDIRQGRAYTTIDRRNGRRVVTVSADVRPRSQADRVMASLMEETLPSLQEKYPGLTYSFEGRQADRRESMQSLMTGLLFALLVIYAMLAVPFNSFIQPVIIMVAIPFGIVGAVIGHMIMGYSLSVMSMFGVVALSGVVINDSLVLIDFANRRRMGGNNAHDAIHNAGIHRFRPILLTTLTTFGGLAPMIFETSRQARFLIPMAVSLGFGILFATVITLLLVPCFYLVTDDLRHLFGGTPVRHEPSGRKTPLQCP</sequence>